<evidence type="ECO:0000256" key="1">
    <source>
        <dbReference type="ARBA" id="ARBA00004308"/>
    </source>
</evidence>
<evidence type="ECO:0000256" key="6">
    <source>
        <dbReference type="ARBA" id="ARBA00022837"/>
    </source>
</evidence>
<sequence>MAYPGYGSPPGGWQPSAPPPGMDPFYQYFSAVAGADGQISVSELQRCLNSLNWTQFSESTCQIMISMLDRDRSGQMGYNEFKELWPVLQQWRGTFVRLDTNKSGYIEAAELGNALRGFGYNVSPQFVNLVLLKFDYETRSRLNLDQFVMALIMLRGLTDAFRKRDVSQSGQASFAYDEFMSEAIYHKP</sequence>
<dbReference type="GO" id="GO:0005509">
    <property type="term" value="F:calcium ion binding"/>
    <property type="evidence" value="ECO:0007669"/>
    <property type="project" value="InterPro"/>
</dbReference>
<name>A0AAE0YS98_9GAST</name>
<keyword evidence="3" id="KW-0963">Cytoplasm</keyword>
<reference evidence="9" key="1">
    <citation type="journal article" date="2023" name="G3 (Bethesda)">
        <title>A reference genome for the long-term kleptoplast-retaining sea slug Elysia crispata morphotype clarki.</title>
        <authorList>
            <person name="Eastman K.E."/>
            <person name="Pendleton A.L."/>
            <person name="Shaikh M.A."/>
            <person name="Suttiyut T."/>
            <person name="Ogas R."/>
            <person name="Tomko P."/>
            <person name="Gavelis G."/>
            <person name="Widhalm J.R."/>
            <person name="Wisecaver J.H."/>
        </authorList>
    </citation>
    <scope>NUCLEOTIDE SEQUENCE</scope>
    <source>
        <strain evidence="9">ECLA1</strain>
    </source>
</reference>
<evidence type="ECO:0000313" key="9">
    <source>
        <dbReference type="EMBL" id="KAK3756067.1"/>
    </source>
</evidence>
<dbReference type="SMART" id="SM00054">
    <property type="entry name" value="EFh"/>
    <property type="match status" value="2"/>
</dbReference>
<evidence type="ECO:0000313" key="10">
    <source>
        <dbReference type="Proteomes" id="UP001283361"/>
    </source>
</evidence>
<dbReference type="InterPro" id="IPR018247">
    <property type="entry name" value="EF_Hand_1_Ca_BS"/>
</dbReference>
<dbReference type="PROSITE" id="PS00018">
    <property type="entry name" value="EF_HAND_1"/>
    <property type="match status" value="1"/>
</dbReference>
<dbReference type="EMBL" id="JAWDGP010005566">
    <property type="protein sequence ID" value="KAK3756067.1"/>
    <property type="molecule type" value="Genomic_DNA"/>
</dbReference>
<protein>
    <recommendedName>
        <fullName evidence="8">EF-hand domain-containing protein</fullName>
    </recommendedName>
</protein>
<evidence type="ECO:0000259" key="8">
    <source>
        <dbReference type="PROSITE" id="PS50222"/>
    </source>
</evidence>
<keyword evidence="7" id="KW-0472">Membrane</keyword>
<evidence type="ECO:0000256" key="2">
    <source>
        <dbReference type="ARBA" id="ARBA00004496"/>
    </source>
</evidence>
<dbReference type="PANTHER" id="PTHR46735">
    <property type="entry name" value="CALPAIN, SMALL SUBUNIT 1 A-RELATED"/>
    <property type="match status" value="1"/>
</dbReference>
<evidence type="ECO:0000256" key="3">
    <source>
        <dbReference type="ARBA" id="ARBA00022490"/>
    </source>
</evidence>
<dbReference type="InterPro" id="IPR002048">
    <property type="entry name" value="EF_hand_dom"/>
</dbReference>
<dbReference type="AlphaFoldDB" id="A0AAE0YS98"/>
<dbReference type="GO" id="GO:0012505">
    <property type="term" value="C:endomembrane system"/>
    <property type="evidence" value="ECO:0007669"/>
    <property type="project" value="UniProtKB-SubCell"/>
</dbReference>
<keyword evidence="5" id="KW-0677">Repeat</keyword>
<evidence type="ECO:0000256" key="4">
    <source>
        <dbReference type="ARBA" id="ARBA00022723"/>
    </source>
</evidence>
<keyword evidence="4" id="KW-0479">Metal-binding</keyword>
<gene>
    <name evidence="9" type="ORF">RRG08_015376</name>
</gene>
<dbReference type="PROSITE" id="PS50222">
    <property type="entry name" value="EF_HAND_2"/>
    <property type="match status" value="1"/>
</dbReference>
<comment type="subcellular location">
    <subcellularLocation>
        <location evidence="2">Cytoplasm</location>
    </subcellularLocation>
    <subcellularLocation>
        <location evidence="1">Endomembrane system</location>
    </subcellularLocation>
</comment>
<feature type="domain" description="EF-hand" evidence="8">
    <location>
        <begin position="86"/>
        <end position="121"/>
    </location>
</feature>
<dbReference type="Pfam" id="PF13833">
    <property type="entry name" value="EF-hand_8"/>
    <property type="match status" value="1"/>
</dbReference>
<organism evidence="9 10">
    <name type="scientific">Elysia crispata</name>
    <name type="common">lettuce slug</name>
    <dbReference type="NCBI Taxonomy" id="231223"/>
    <lineage>
        <taxon>Eukaryota</taxon>
        <taxon>Metazoa</taxon>
        <taxon>Spiralia</taxon>
        <taxon>Lophotrochozoa</taxon>
        <taxon>Mollusca</taxon>
        <taxon>Gastropoda</taxon>
        <taxon>Heterobranchia</taxon>
        <taxon>Euthyneura</taxon>
        <taxon>Panpulmonata</taxon>
        <taxon>Sacoglossa</taxon>
        <taxon>Placobranchoidea</taxon>
        <taxon>Plakobranchidae</taxon>
        <taxon>Elysia</taxon>
    </lineage>
</organism>
<dbReference type="GO" id="GO:0005737">
    <property type="term" value="C:cytoplasm"/>
    <property type="evidence" value="ECO:0007669"/>
    <property type="project" value="UniProtKB-SubCell"/>
</dbReference>
<evidence type="ECO:0000256" key="5">
    <source>
        <dbReference type="ARBA" id="ARBA00022737"/>
    </source>
</evidence>
<dbReference type="InterPro" id="IPR011992">
    <property type="entry name" value="EF-hand-dom_pair"/>
</dbReference>
<accession>A0AAE0YS98</accession>
<comment type="caution">
    <text evidence="9">The sequence shown here is derived from an EMBL/GenBank/DDBJ whole genome shotgun (WGS) entry which is preliminary data.</text>
</comment>
<proteinExistence type="predicted"/>
<keyword evidence="10" id="KW-1185">Reference proteome</keyword>
<dbReference type="Gene3D" id="6.10.140.900">
    <property type="match status" value="1"/>
</dbReference>
<evidence type="ECO:0000256" key="7">
    <source>
        <dbReference type="ARBA" id="ARBA00023136"/>
    </source>
</evidence>
<dbReference type="SUPFAM" id="SSF47473">
    <property type="entry name" value="EF-hand"/>
    <property type="match status" value="1"/>
</dbReference>
<dbReference type="PANTHER" id="PTHR46735:SF6">
    <property type="entry name" value="EF-HAND DOMAIN-CONTAINING PROTEIN"/>
    <property type="match status" value="1"/>
</dbReference>
<dbReference type="Gene3D" id="1.10.238.10">
    <property type="entry name" value="EF-hand"/>
    <property type="match status" value="1"/>
</dbReference>
<dbReference type="Proteomes" id="UP001283361">
    <property type="component" value="Unassembled WGS sequence"/>
</dbReference>
<keyword evidence="6" id="KW-0106">Calcium</keyword>
<dbReference type="Pfam" id="PF13499">
    <property type="entry name" value="EF-hand_7"/>
    <property type="match status" value="1"/>
</dbReference>